<organism evidence="2">
    <name type="scientific">Citrobacter freundii</name>
    <dbReference type="NCBI Taxonomy" id="546"/>
    <lineage>
        <taxon>Bacteria</taxon>
        <taxon>Pseudomonadati</taxon>
        <taxon>Pseudomonadota</taxon>
        <taxon>Gammaproteobacteria</taxon>
        <taxon>Enterobacterales</taxon>
        <taxon>Enterobacteriaceae</taxon>
        <taxon>Citrobacter</taxon>
        <taxon>Citrobacter freundii complex</taxon>
    </lineage>
</organism>
<evidence type="ECO:0000313" key="3">
    <source>
        <dbReference type="EMBL" id="KPR48097.1"/>
    </source>
</evidence>
<protein>
    <submittedName>
        <fullName evidence="2">Pilus assembly protein</fullName>
    </submittedName>
</protein>
<comment type="caution">
    <text evidence="2">The sequence shown here is derived from an EMBL/GenBank/DDBJ whole genome shotgun (WGS) entry which is preliminary data.</text>
</comment>
<evidence type="ECO:0000256" key="1">
    <source>
        <dbReference type="SAM" id="SignalP"/>
    </source>
</evidence>
<feature type="chain" id="PRO_5041160543" evidence="1">
    <location>
        <begin position="23"/>
        <end position="348"/>
    </location>
</feature>
<dbReference type="AlphaFoldDB" id="A0A0P8JXM4"/>
<reference evidence="3 4" key="2">
    <citation type="journal article" date="2017" name="PLoS ONE">
        <title>Genomic and phenotypic characterisation of fluoroquinolone resistance mechanisms in Enterobacteriaceae in Durban, South Africa.</title>
        <authorList>
            <person name="Osei Sekyere J."/>
            <person name="Amoako D.G."/>
        </authorList>
    </citation>
    <scope>NUCLEOTIDE SEQUENCE [LARGE SCALE GENOMIC DNA]</scope>
    <source>
        <strain evidence="3 4">ST62:944112508</strain>
    </source>
</reference>
<accession>A0A0P8JXM4</accession>
<gene>
    <name evidence="3" type="ORF">AN672_26120</name>
    <name evidence="2" type="ORF">I9Y29_004633</name>
</gene>
<name>A0A0P8JXM4_CITFR</name>
<dbReference type="Proteomes" id="UP000050520">
    <property type="component" value="Unassembled WGS sequence"/>
</dbReference>
<dbReference type="EMBL" id="DACSXJ010000046">
    <property type="protein sequence ID" value="HAT3900142.1"/>
    <property type="molecule type" value="Genomic_DNA"/>
</dbReference>
<feature type="signal peptide" evidence="1">
    <location>
        <begin position="1"/>
        <end position="22"/>
    </location>
</feature>
<sequence>MMKTILTFLGAVLLLCSSSAWAINCYKDVVNGQTSFGVELPSFTVPSNAVLGSKIWESSDINVTVYCDGATGWSTSNQTEDIFAWIKLTAKNSADVLNNPLFTFGVTYNGVDHEGIDEGIDTGACLDTFEQYYDGIWHDPVCNGSTVQKNITFPARFRLYVKLKGFPDDPDAIYNFDNINVLQFDGKGGANLAANAKNLRFNITGMNNVHFLDCGVDIQIFPESQVVNFGQVNNVEVLSQKAPFSVSTIRDATAACSQQFDVTMSFNTDDLYDTNRVDMGNGLLMQIRDETLGEDLLMNTYYPFATYYPDGGASTVTHNYMAKLTKKPGSDIQLGPFSKDLVLKINYQ</sequence>
<reference evidence="2" key="4">
    <citation type="submission" date="2020-09" db="EMBL/GenBank/DDBJ databases">
        <authorList>
            <consortium name="NCBI Pathogen Detection Project"/>
        </authorList>
    </citation>
    <scope>NUCLEOTIDE SEQUENCE</scope>
    <source>
        <strain evidence="2">O50</strain>
    </source>
</reference>
<proteinExistence type="predicted"/>
<reference evidence="2" key="3">
    <citation type="journal article" date="2018" name="Genome Biol.">
        <title>SKESA: strategic k-mer extension for scrupulous assemblies.</title>
        <authorList>
            <person name="Souvorov A."/>
            <person name="Agarwala R."/>
            <person name="Lipman D.J."/>
        </authorList>
    </citation>
    <scope>NUCLEOTIDE SEQUENCE</scope>
    <source>
        <strain evidence="2">O50</strain>
    </source>
</reference>
<evidence type="ECO:0000313" key="4">
    <source>
        <dbReference type="Proteomes" id="UP000050520"/>
    </source>
</evidence>
<keyword evidence="1" id="KW-0732">Signal</keyword>
<evidence type="ECO:0000313" key="2">
    <source>
        <dbReference type="EMBL" id="HAT3900142.1"/>
    </source>
</evidence>
<dbReference type="EMBL" id="LJEB01000167">
    <property type="protein sequence ID" value="KPR48097.1"/>
    <property type="molecule type" value="Genomic_DNA"/>
</dbReference>
<reference evidence="4" key="1">
    <citation type="submission" date="2015-09" db="EMBL/GenBank/DDBJ databases">
        <title>Prevalence of NDMs in South Africa.</title>
        <authorList>
            <person name="Osei Sekyere J."/>
            <person name="Govinden U."/>
            <person name="Essack S."/>
            <person name="Haldorsen B."/>
            <person name="Samuelsen O."/>
            <person name="Aasnaes B."/>
            <person name="Sundsfjord A."/>
        </authorList>
    </citation>
    <scope>NUCLEOTIDE SEQUENCE [LARGE SCALE GENOMIC DNA]</scope>
    <source>
        <strain evidence="4">ST62:944112508</strain>
    </source>
</reference>
<dbReference type="Proteomes" id="UP000855471">
    <property type="component" value="Unassembled WGS sequence"/>
</dbReference>